<sequence>MCIQGMHWGLLYILQGIKPCMFEELATRAHDMELSIASHGGKHEPVMEQRKEKVFGQNTDKPVKKPTKEAMTINTVPVKISTRDKKKEFKRMEPSRGVDRRRRTLKELEEKTYPFLDSDVAGMLEDLLKKKVIELPECKRPEEMNRVKDPKFCKFHRIVSHSVEKCFVLKELIMNLARQGRIELDVDEIADANVATIVFGSFELVSLPALSKRLEFQSTRGIHQVTDPCTEEVASKPNNQGSDGFIGDSSFDDNEGWTLVTR</sequence>
<reference evidence="1 2" key="1">
    <citation type="journal article" date="2022" name="G3 (Bethesda)">
        <title>Whole-genome sequence and methylome profiling of the almond [Prunus dulcis (Mill.) D.A. Webb] cultivar 'Nonpareil'.</title>
        <authorList>
            <person name="D'Amico-Willman K.M."/>
            <person name="Ouma W.Z."/>
            <person name="Meulia T."/>
            <person name="Sideli G.M."/>
            <person name="Gradziel T.M."/>
            <person name="Fresnedo-Ramirez J."/>
        </authorList>
    </citation>
    <scope>NUCLEOTIDE SEQUENCE [LARGE SCALE GENOMIC DNA]</scope>
    <source>
        <strain evidence="1">Clone GOH B32 T37-40</strain>
    </source>
</reference>
<gene>
    <name evidence="1" type="ORF">L3X38_042153</name>
</gene>
<comment type="caution">
    <text evidence="1">The sequence shown here is derived from an EMBL/GenBank/DDBJ whole genome shotgun (WGS) entry which is preliminary data.</text>
</comment>
<evidence type="ECO:0000313" key="2">
    <source>
        <dbReference type="Proteomes" id="UP001054821"/>
    </source>
</evidence>
<dbReference type="Proteomes" id="UP001054821">
    <property type="component" value="Chromosome 8"/>
</dbReference>
<dbReference type="AlphaFoldDB" id="A0AAD4UVR4"/>
<accession>A0AAD4UVR4</accession>
<protein>
    <recommendedName>
        <fullName evidence="3">Retrotransposon gag protein</fullName>
    </recommendedName>
</protein>
<proteinExistence type="predicted"/>
<dbReference type="EMBL" id="JAJFAZ020000008">
    <property type="protein sequence ID" value="KAI5312979.1"/>
    <property type="molecule type" value="Genomic_DNA"/>
</dbReference>
<evidence type="ECO:0008006" key="3">
    <source>
        <dbReference type="Google" id="ProtNLM"/>
    </source>
</evidence>
<evidence type="ECO:0000313" key="1">
    <source>
        <dbReference type="EMBL" id="KAI5312979.1"/>
    </source>
</evidence>
<dbReference type="PANTHER" id="PTHR33437">
    <property type="entry name" value="OS06G0361200 PROTEIN"/>
    <property type="match status" value="1"/>
</dbReference>
<name>A0AAD4UVR4_PRUDU</name>
<keyword evidence="2" id="KW-1185">Reference proteome</keyword>
<dbReference type="PANTHER" id="PTHR33437:SF2">
    <property type="entry name" value="OS06G0361200 PROTEIN"/>
    <property type="match status" value="1"/>
</dbReference>
<organism evidence="1 2">
    <name type="scientific">Prunus dulcis</name>
    <name type="common">Almond</name>
    <name type="synonym">Amygdalus dulcis</name>
    <dbReference type="NCBI Taxonomy" id="3755"/>
    <lineage>
        <taxon>Eukaryota</taxon>
        <taxon>Viridiplantae</taxon>
        <taxon>Streptophyta</taxon>
        <taxon>Embryophyta</taxon>
        <taxon>Tracheophyta</taxon>
        <taxon>Spermatophyta</taxon>
        <taxon>Magnoliopsida</taxon>
        <taxon>eudicotyledons</taxon>
        <taxon>Gunneridae</taxon>
        <taxon>Pentapetalae</taxon>
        <taxon>rosids</taxon>
        <taxon>fabids</taxon>
        <taxon>Rosales</taxon>
        <taxon>Rosaceae</taxon>
        <taxon>Amygdaloideae</taxon>
        <taxon>Amygdaleae</taxon>
        <taxon>Prunus</taxon>
    </lineage>
</organism>